<protein>
    <submittedName>
        <fullName evidence="1">HsdR</fullName>
    </submittedName>
</protein>
<reference evidence="1" key="2">
    <citation type="submission" date="2020-11" db="EMBL/GenBank/DDBJ databases">
        <authorList>
            <consortium name="NCBI Pathogen Detection Project"/>
        </authorList>
    </citation>
    <scope>NUCLEOTIDE SEQUENCE</scope>
    <source>
        <strain evidence="1">RS189</strain>
    </source>
</reference>
<reference evidence="1" key="1">
    <citation type="journal article" date="2018" name="Genome Biol.">
        <title>SKESA: strategic k-mer extension for scrupulous assemblies.</title>
        <authorList>
            <person name="Souvorov A."/>
            <person name="Agarwala R."/>
            <person name="Lipman D.J."/>
        </authorList>
    </citation>
    <scope>NUCLEOTIDE SEQUENCE</scope>
    <source>
        <strain evidence="1">RS189</strain>
    </source>
</reference>
<evidence type="ECO:0000313" key="2">
    <source>
        <dbReference type="Proteomes" id="UP000867745"/>
    </source>
</evidence>
<sequence length="357" mass="41017">MSKDKGTPPQGEIQALIENGLDFLKKARQELDSKQYKHSIVSFWTAVEIMLKVPLVYEHWTLACSKKNKPKKQAYLDGDFQSVTYDETRDLFRDVLEKPISKETHEAFDKVRKHRNRVVHFYHSSFTAADLNTILKEQADAWFALNRLMRDEWQYIFGDNHKNILASSETRLLQGSKFYSTARLKQVEPELRKREMEGANIQCCPDCGQNAVVNEPIHTGNRSIPELTVGRCLVCESINRQVRLHCPSCGERMSCDEGDMSIECDSCKSMFDRYDVLGDHLFQSDVDDEYLPAGCTNCMSPESVAKFGAGYLCTRCLNFYNQMSVCGYCEHMSDSVPEYSSMRGCDFCHGDQKYHYN</sequence>
<accession>A0AA37ZCF5</accession>
<dbReference type="EMBL" id="DACUGV010000010">
    <property type="protein sequence ID" value="HAT7594801.1"/>
    <property type="molecule type" value="Genomic_DNA"/>
</dbReference>
<organism evidence="1 2">
    <name type="scientific">Citrobacter werkmanii</name>
    <dbReference type="NCBI Taxonomy" id="67827"/>
    <lineage>
        <taxon>Bacteria</taxon>
        <taxon>Pseudomonadati</taxon>
        <taxon>Pseudomonadota</taxon>
        <taxon>Gammaproteobacteria</taxon>
        <taxon>Enterobacterales</taxon>
        <taxon>Enterobacteriaceae</taxon>
        <taxon>Citrobacter</taxon>
        <taxon>Citrobacter freundii complex</taxon>
    </lineage>
</organism>
<proteinExistence type="predicted"/>
<name>A0AA37ZCF5_9ENTR</name>
<evidence type="ECO:0000313" key="1">
    <source>
        <dbReference type="EMBL" id="HAT7594801.1"/>
    </source>
</evidence>
<gene>
    <name evidence="1" type="ORF">JAW44_004609</name>
</gene>
<dbReference type="Proteomes" id="UP000867745">
    <property type="component" value="Unassembled WGS sequence"/>
</dbReference>
<dbReference type="AlphaFoldDB" id="A0AA37ZCF5"/>
<comment type="caution">
    <text evidence="1">The sequence shown here is derived from an EMBL/GenBank/DDBJ whole genome shotgun (WGS) entry which is preliminary data.</text>
</comment>